<dbReference type="InterPro" id="IPR049704">
    <property type="entry name" value="Aminotrans_3_PPA_site"/>
</dbReference>
<dbReference type="InterPro" id="IPR050103">
    <property type="entry name" value="Class-III_PLP-dep_AT"/>
</dbReference>
<dbReference type="HAMAP" id="MF_01107">
    <property type="entry name" value="ArgD_aminotrans_3"/>
    <property type="match status" value="1"/>
</dbReference>
<dbReference type="GO" id="GO:0005737">
    <property type="term" value="C:cytoplasm"/>
    <property type="evidence" value="ECO:0007669"/>
    <property type="project" value="UniProtKB-SubCell"/>
</dbReference>
<evidence type="ECO:0000256" key="1">
    <source>
        <dbReference type="ARBA" id="ARBA00022576"/>
    </source>
</evidence>
<dbReference type="SUPFAM" id="SSF53383">
    <property type="entry name" value="PLP-dependent transferases"/>
    <property type="match status" value="1"/>
</dbReference>
<reference evidence="6 7" key="1">
    <citation type="submission" date="2019-11" db="EMBL/GenBank/DDBJ databases">
        <authorList>
            <person name="Zhang X.Y."/>
        </authorList>
    </citation>
    <scope>NUCLEOTIDE SEQUENCE [LARGE SCALE GENOMIC DNA]</scope>
    <source>
        <strain evidence="6 7">C176</strain>
    </source>
</reference>
<dbReference type="InterPro" id="IPR015422">
    <property type="entry name" value="PyrdxlP-dep_Trfase_small"/>
</dbReference>
<accession>A0A6N7QQP5</accession>
<sequence>MSSAIMSTYKRLPVSFVRGKGAWVESSTGEQYLDALSGIAVCGLGHAHPRVAAALADQSTRLIHTSNLYGIPHQEALAEKLCALSGLQQVFFSNSGAEANEAAIKLARRFGHAADKTRPEIIVAENAFHGRTLAALAATGNIKAQEGFGPMPEGFVRVPYNDVPAVAAAGSDQTAAVFVEPIQGEGGIVVPDDDYLNKLRELCDERGWLLMVDEVQSGVGRTGQWFAHQHAGIKPDVVTLAKALANGVPIGACIAGGPATDVLGPGSHGSTFGGNPLSCAAGLAVCEVIAEENLTERAALLGKRLRAGFADGLQGVEKVREIRGRGLMIGIELTVPCAELVAQALEAHLLINVTAGNVVRLLPPLILTDAEADQIVSTLVPLIEAL</sequence>
<dbReference type="CDD" id="cd00610">
    <property type="entry name" value="OAT_like"/>
    <property type="match status" value="1"/>
</dbReference>
<dbReference type="InterPro" id="IPR005814">
    <property type="entry name" value="Aminotrans_3"/>
</dbReference>
<dbReference type="FunFam" id="3.40.640.10:FF:000004">
    <property type="entry name" value="Acetylornithine aminotransferase"/>
    <property type="match status" value="1"/>
</dbReference>
<feature type="binding site" evidence="5">
    <location>
        <begin position="96"/>
        <end position="97"/>
    </location>
    <ligand>
        <name>pyridoxal 5'-phosphate</name>
        <dbReference type="ChEBI" id="CHEBI:597326"/>
    </ligand>
</feature>
<comment type="catalytic activity">
    <reaction evidence="5">
        <text>N(2)-acetyl-L-ornithine + 2-oxoglutarate = N-acetyl-L-glutamate 5-semialdehyde + L-glutamate</text>
        <dbReference type="Rhea" id="RHEA:18049"/>
        <dbReference type="ChEBI" id="CHEBI:16810"/>
        <dbReference type="ChEBI" id="CHEBI:29123"/>
        <dbReference type="ChEBI" id="CHEBI:29985"/>
        <dbReference type="ChEBI" id="CHEBI:57805"/>
        <dbReference type="EC" id="2.6.1.11"/>
    </reaction>
</comment>
<feature type="binding site" evidence="5">
    <location>
        <position position="271"/>
    </location>
    <ligand>
        <name>pyridoxal 5'-phosphate</name>
        <dbReference type="ChEBI" id="CHEBI:597326"/>
    </ligand>
</feature>
<evidence type="ECO:0000256" key="5">
    <source>
        <dbReference type="HAMAP-Rule" id="MF_01107"/>
    </source>
</evidence>
<keyword evidence="3 5" id="KW-0808">Transferase</keyword>
<name>A0A6N7QQP5_9GAMM</name>
<evidence type="ECO:0000256" key="4">
    <source>
        <dbReference type="ARBA" id="ARBA00022898"/>
    </source>
</evidence>
<gene>
    <name evidence="5" type="primary">argD</name>
    <name evidence="6" type="ORF">GH984_08410</name>
</gene>
<dbReference type="InterPro" id="IPR015421">
    <property type="entry name" value="PyrdxlP-dep_Trfase_major"/>
</dbReference>
<dbReference type="Gene3D" id="3.40.640.10">
    <property type="entry name" value="Type I PLP-dependent aspartate aminotransferase-like (Major domain)"/>
    <property type="match status" value="1"/>
</dbReference>
<comment type="cofactor">
    <cofactor evidence="5">
        <name>pyridoxal 5'-phosphate</name>
        <dbReference type="ChEBI" id="CHEBI:597326"/>
    </cofactor>
    <text evidence="5">Binds 1 pyridoxal phosphate per subunit.</text>
</comment>
<evidence type="ECO:0000313" key="7">
    <source>
        <dbReference type="Proteomes" id="UP000433788"/>
    </source>
</evidence>
<feature type="binding site" evidence="5">
    <location>
        <position position="128"/>
    </location>
    <ligand>
        <name>pyridoxal 5'-phosphate</name>
        <dbReference type="ChEBI" id="CHEBI:597326"/>
    </ligand>
</feature>
<feature type="binding site" evidence="5">
    <location>
        <position position="131"/>
    </location>
    <ligand>
        <name>N(2)-acetyl-L-ornithine</name>
        <dbReference type="ChEBI" id="CHEBI:57805"/>
    </ligand>
</feature>
<dbReference type="Pfam" id="PF00202">
    <property type="entry name" value="Aminotran_3"/>
    <property type="match status" value="1"/>
</dbReference>
<keyword evidence="4 5" id="KW-0663">Pyridoxal phosphate</keyword>
<dbReference type="PANTHER" id="PTHR11986">
    <property type="entry name" value="AMINOTRANSFERASE CLASS III"/>
    <property type="match status" value="1"/>
</dbReference>
<protein>
    <recommendedName>
        <fullName evidence="5">Acetylornithine aminotransferase</fullName>
        <shortName evidence="5">ACOAT</shortName>
        <ecNumber evidence="5">2.6.1.11</ecNumber>
    </recommendedName>
</protein>
<dbReference type="GO" id="GO:0042802">
    <property type="term" value="F:identical protein binding"/>
    <property type="evidence" value="ECO:0007669"/>
    <property type="project" value="TreeGrafter"/>
</dbReference>
<dbReference type="PIRSF" id="PIRSF000521">
    <property type="entry name" value="Transaminase_4ab_Lys_Orn"/>
    <property type="match status" value="1"/>
</dbReference>
<dbReference type="AlphaFoldDB" id="A0A6N7QQP5"/>
<keyword evidence="5" id="KW-0055">Arginine biosynthesis</keyword>
<comment type="subunit">
    <text evidence="5">Homodimer.</text>
</comment>
<dbReference type="UniPathway" id="UPA00068">
    <property type="reaction ID" value="UER00109"/>
</dbReference>
<evidence type="ECO:0000313" key="6">
    <source>
        <dbReference type="EMBL" id="MRH78726.1"/>
    </source>
</evidence>
<dbReference type="NCBIfam" id="NF002874">
    <property type="entry name" value="PRK03244.1"/>
    <property type="match status" value="1"/>
</dbReference>
<feature type="modified residue" description="N6-(pyridoxal phosphate)lysine" evidence="5">
    <location>
        <position position="242"/>
    </location>
</feature>
<dbReference type="PANTHER" id="PTHR11986:SF79">
    <property type="entry name" value="ACETYLORNITHINE AMINOTRANSFERASE, MITOCHONDRIAL"/>
    <property type="match status" value="1"/>
</dbReference>
<dbReference type="GO" id="GO:0006526">
    <property type="term" value="P:L-arginine biosynthetic process"/>
    <property type="evidence" value="ECO:0007669"/>
    <property type="project" value="UniProtKB-UniRule"/>
</dbReference>
<organism evidence="6 7">
    <name type="scientific">Spiribacter salilacus</name>
    <dbReference type="NCBI Taxonomy" id="2664894"/>
    <lineage>
        <taxon>Bacteria</taxon>
        <taxon>Pseudomonadati</taxon>
        <taxon>Pseudomonadota</taxon>
        <taxon>Gammaproteobacteria</taxon>
        <taxon>Chromatiales</taxon>
        <taxon>Ectothiorhodospiraceae</taxon>
        <taxon>Spiribacter</taxon>
    </lineage>
</organism>
<dbReference type="GO" id="GO:0030170">
    <property type="term" value="F:pyridoxal phosphate binding"/>
    <property type="evidence" value="ECO:0007669"/>
    <property type="project" value="InterPro"/>
</dbReference>
<keyword evidence="2 5" id="KW-0028">Amino-acid biosynthesis</keyword>
<dbReference type="EMBL" id="WJPP01000004">
    <property type="protein sequence ID" value="MRH78726.1"/>
    <property type="molecule type" value="Genomic_DNA"/>
</dbReference>
<comment type="pathway">
    <text evidence="5">Amino-acid biosynthesis; L-arginine biosynthesis; N(2)-acetyl-L-ornithine from L-glutamate: step 4/4.</text>
</comment>
<feature type="binding site" evidence="5">
    <location>
        <begin position="213"/>
        <end position="216"/>
    </location>
    <ligand>
        <name>pyridoxal 5'-phosphate</name>
        <dbReference type="ChEBI" id="CHEBI:597326"/>
    </ligand>
</feature>
<dbReference type="Proteomes" id="UP000433788">
    <property type="component" value="Unassembled WGS sequence"/>
</dbReference>
<comment type="caution">
    <text evidence="6">The sequence shown here is derived from an EMBL/GenBank/DDBJ whole genome shotgun (WGS) entry which is preliminary data.</text>
</comment>
<feature type="binding site" evidence="5">
    <location>
        <position position="270"/>
    </location>
    <ligand>
        <name>N(2)-acetyl-L-ornithine</name>
        <dbReference type="ChEBI" id="CHEBI:57805"/>
    </ligand>
</feature>
<keyword evidence="5" id="KW-0963">Cytoplasm</keyword>
<comment type="subcellular location">
    <subcellularLocation>
        <location evidence="5">Cytoplasm</location>
    </subcellularLocation>
</comment>
<dbReference type="NCBIfam" id="NF002325">
    <property type="entry name" value="PRK01278.1"/>
    <property type="match status" value="1"/>
</dbReference>
<dbReference type="Gene3D" id="3.90.1150.10">
    <property type="entry name" value="Aspartate Aminotransferase, domain 1"/>
    <property type="match status" value="1"/>
</dbReference>
<evidence type="ECO:0000256" key="3">
    <source>
        <dbReference type="ARBA" id="ARBA00022679"/>
    </source>
</evidence>
<comment type="miscellaneous">
    <text evidence="5">May also have succinyldiaminopimelate aminotransferase activity, thus carrying out the corresponding step in lysine biosynthesis.</text>
</comment>
<dbReference type="RefSeq" id="WP_153719759.1">
    <property type="nucleotide sequence ID" value="NZ_WJPP01000004.1"/>
</dbReference>
<dbReference type="EC" id="2.6.1.11" evidence="5"/>
<dbReference type="NCBIfam" id="TIGR00707">
    <property type="entry name" value="argD"/>
    <property type="match status" value="1"/>
</dbReference>
<dbReference type="GO" id="GO:0003992">
    <property type="term" value="F:N2-acetyl-L-ornithine:2-oxoglutarate 5-aminotransferase activity"/>
    <property type="evidence" value="ECO:0007669"/>
    <property type="project" value="UniProtKB-UniRule"/>
</dbReference>
<keyword evidence="1 5" id="KW-0032">Aminotransferase</keyword>
<dbReference type="InterPro" id="IPR015424">
    <property type="entry name" value="PyrdxlP-dep_Trfase"/>
</dbReference>
<dbReference type="InterPro" id="IPR004636">
    <property type="entry name" value="AcOrn/SuccOrn_fam"/>
</dbReference>
<keyword evidence="7" id="KW-1185">Reference proteome</keyword>
<comment type="similarity">
    <text evidence="5">Belongs to the class-III pyridoxal-phosphate-dependent aminotransferase family. ArgD subfamily.</text>
</comment>
<proteinExistence type="inferred from homology"/>
<evidence type="ECO:0000256" key="2">
    <source>
        <dbReference type="ARBA" id="ARBA00022605"/>
    </source>
</evidence>
<dbReference type="PROSITE" id="PS00600">
    <property type="entry name" value="AA_TRANSFER_CLASS_3"/>
    <property type="match status" value="1"/>
</dbReference>